<dbReference type="SUPFAM" id="SSF55282">
    <property type="entry name" value="RL5-like"/>
    <property type="match status" value="1"/>
</dbReference>
<dbReference type="InterPro" id="IPR022803">
    <property type="entry name" value="Ribosomal_uL5_dom_sf"/>
</dbReference>
<dbReference type="AlphaFoldDB" id="A0A2Z1THZ8"/>
<protein>
    <submittedName>
        <fullName evidence="1">Ribosomal protein L5</fullName>
    </submittedName>
</protein>
<gene>
    <name evidence="1" type="primary">rpl5</name>
</gene>
<geneLocation type="mitochondrion" evidence="1"/>
<reference evidence="1" key="1">
    <citation type="submission" date="2015-11" db="EMBL/GenBank/DDBJ databases">
        <authorList>
            <person name="Zhang Y."/>
            <person name="Guo Z."/>
        </authorList>
    </citation>
    <scope>NUCLEOTIDE SEQUENCE</scope>
</reference>
<proteinExistence type="predicted"/>
<evidence type="ECO:0000313" key="1">
    <source>
        <dbReference type="EMBL" id="ANO44460.1"/>
    </source>
</evidence>
<keyword evidence="1" id="KW-0687">Ribonucleoprotein</keyword>
<keyword evidence="1" id="KW-0689">Ribosomal protein</keyword>
<reference evidence="1" key="2">
    <citation type="journal article" date="2016" name="Mitochondrial DNA Part B Resour">
        <title>Complete mitochondrial genome of a DHA-rich protist Schizochytrium sp. TIO1101.</title>
        <authorList>
            <person name="Wang Z."/>
            <person name="Lou S."/>
            <person name="Hu F."/>
            <person name="Wu P."/>
            <person name="Yang L."/>
            <person name="Li H."/>
            <person name="He L."/>
            <person name="Lin X."/>
        </authorList>
    </citation>
    <scope>NUCLEOTIDE SEQUENCE</scope>
</reference>
<dbReference type="GO" id="GO:0005840">
    <property type="term" value="C:ribosome"/>
    <property type="evidence" value="ECO:0007669"/>
    <property type="project" value="UniProtKB-KW"/>
</dbReference>
<name>A0A2Z1THZ8_9STRA</name>
<sequence length="178" mass="20997">MFRFNQFYSRVVKKDLISSIKSKHFSLQSQVSLKSFDFNKDLFGSCWLLIEFISLRKPTLLYSKKDVARLKLRRGQFVSFSSSFSFEQTISFLNYLFTFYCMYSNNALAFLFKREHSSSRYVADIKTINIYSIENESDRFKSLINEAFSVQLFHSSISTKEFSFFINSLQINSTYDSI</sequence>
<keyword evidence="1" id="KW-0496">Mitochondrion</keyword>
<dbReference type="EMBL" id="KU183024">
    <property type="protein sequence ID" value="ANO44460.1"/>
    <property type="molecule type" value="Genomic_DNA"/>
</dbReference>
<accession>A0A2Z1THZ8</accession>
<organism evidence="1">
    <name type="scientific">Schizochytrium sp. TIO1101</name>
    <dbReference type="NCBI Taxonomy" id="1868228"/>
    <lineage>
        <taxon>Eukaryota</taxon>
        <taxon>Sar</taxon>
        <taxon>Stramenopiles</taxon>
        <taxon>Bigyra</taxon>
        <taxon>Labyrinthulomycetes</taxon>
        <taxon>Thraustochytrida</taxon>
        <taxon>Thraustochytriidae</taxon>
        <taxon>Schizochytrium</taxon>
    </lineage>
</organism>